<dbReference type="GO" id="GO:0006417">
    <property type="term" value="P:regulation of translation"/>
    <property type="evidence" value="ECO:0007669"/>
    <property type="project" value="UniProtKB-KW"/>
</dbReference>
<feature type="compositionally biased region" description="Acidic residues" evidence="13">
    <location>
        <begin position="69"/>
        <end position="83"/>
    </location>
</feature>
<keyword evidence="4" id="KW-0813">Transport</keyword>
<dbReference type="GO" id="GO:0051028">
    <property type="term" value="P:mRNA transport"/>
    <property type="evidence" value="ECO:0007669"/>
    <property type="project" value="UniProtKB-KW"/>
</dbReference>
<feature type="domain" description="Btz" evidence="14">
    <location>
        <begin position="96"/>
        <end position="204"/>
    </location>
</feature>
<keyword evidence="12" id="KW-0539">Nucleus</keyword>
<evidence type="ECO:0000259" key="14">
    <source>
        <dbReference type="SMART" id="SM01044"/>
    </source>
</evidence>
<keyword evidence="8" id="KW-0810">Translation regulation</keyword>
<dbReference type="OrthoDB" id="660348at2759"/>
<evidence type="ECO:0000256" key="10">
    <source>
        <dbReference type="ARBA" id="ARBA00023161"/>
    </source>
</evidence>
<evidence type="ECO:0000256" key="12">
    <source>
        <dbReference type="ARBA" id="ARBA00023242"/>
    </source>
</evidence>
<feature type="compositionally biased region" description="Basic residues" evidence="13">
    <location>
        <begin position="194"/>
        <end position="204"/>
    </location>
</feature>
<keyword evidence="11" id="KW-0508">mRNA splicing</keyword>
<keyword evidence="9" id="KW-0694">RNA-binding</keyword>
<dbReference type="EMBL" id="JACXVP010000012">
    <property type="protein sequence ID" value="KAG5572618.1"/>
    <property type="molecule type" value="Genomic_DNA"/>
</dbReference>
<feature type="region of interest" description="Disordered" evidence="13">
    <location>
        <begin position="1"/>
        <end position="83"/>
    </location>
</feature>
<evidence type="ECO:0000256" key="11">
    <source>
        <dbReference type="ARBA" id="ARBA00023187"/>
    </source>
</evidence>
<accession>A0A9J5WAQ6</accession>
<feature type="region of interest" description="Disordered" evidence="13">
    <location>
        <begin position="303"/>
        <end position="345"/>
    </location>
</feature>
<dbReference type="InterPro" id="IPR018545">
    <property type="entry name" value="Btz_dom"/>
</dbReference>
<feature type="compositionally biased region" description="Gly residues" evidence="13">
    <location>
        <begin position="1"/>
        <end position="10"/>
    </location>
</feature>
<gene>
    <name evidence="15" type="ORF">H5410_062384</name>
</gene>
<evidence type="ECO:0000256" key="4">
    <source>
        <dbReference type="ARBA" id="ARBA00022448"/>
    </source>
</evidence>
<dbReference type="Proteomes" id="UP000824120">
    <property type="component" value="Chromosome 12"/>
</dbReference>
<sequence length="612" mass="66370">MTGTGIGTGGEDVDYESDPEEAMLSLKMRRREASDDEDGGGESGNTEKPLRSIDSDDESEGQGTAAVYEDGEEYVEEEEEELYGEVEAVVEETAEGVKEVVEQGGGSTPGVVDGNEHDLLQEEQKKENEPYAVPKTGAFYMHDDRFGDNVGGRQKRVSGGRRLWESKDDRKWGHDKFEELTVEQRNYEEDRRISRGRYRGRGRMRGADSGASQGRRPKAYINGNDQTKDSNQNIQSNPSKAIRGRGPRRYRPSFKDNIDAPPPLNKQSGQSVDKPSHYSKNKASASVSDLEKMQLQLQIKETTITHKREMQTETSSRSVQPSLSGESAASAQSTAIIRKDPNDSFGINKLNIDDSIAAVAGKPSSSGQLPLGLSSSMKSTHSQALRGQGRGFNASPHRNYQSPVPNNQVNSVSLPTQLHPTQRYSAQSRGQPFLQVTGQQLVQQPGAGSQVSSPPKTAQVMNTCEPGELAFTSESNKLTKFLGCKRARQSSGSWKGIWGSHFVQFGGQHPGGVGVPAVGMAFPGYVGQPHGNSEMTWLPVLAGAAGALGTQYCSPYVTADDAYHPLPSGQISSLGAAPIKENKTSKPNSEPKPQQTPPGSCGMVSRHWQMIK</sequence>
<keyword evidence="5" id="KW-0963">Cytoplasm</keyword>
<feature type="compositionally biased region" description="Acidic residues" evidence="13">
    <location>
        <begin position="11"/>
        <end position="21"/>
    </location>
</feature>
<dbReference type="PANTHER" id="PTHR46837">
    <property type="entry name" value="PROTEIN MLN51 HOMOLOG"/>
    <property type="match status" value="1"/>
</dbReference>
<comment type="caution">
    <text evidence="15">The sequence shown here is derived from an EMBL/GenBank/DDBJ whole genome shotgun (WGS) entry which is preliminary data.</text>
</comment>
<dbReference type="GO" id="GO:0035145">
    <property type="term" value="C:exon-exon junction complex"/>
    <property type="evidence" value="ECO:0007669"/>
    <property type="project" value="InterPro"/>
</dbReference>
<dbReference type="GO" id="GO:0005737">
    <property type="term" value="C:cytoplasm"/>
    <property type="evidence" value="ECO:0007669"/>
    <property type="project" value="UniProtKB-SubCell"/>
</dbReference>
<feature type="region of interest" description="Disordered" evidence="13">
    <location>
        <begin position="144"/>
        <end position="289"/>
    </location>
</feature>
<dbReference type="GO" id="GO:0008380">
    <property type="term" value="P:RNA splicing"/>
    <property type="evidence" value="ECO:0007669"/>
    <property type="project" value="UniProtKB-KW"/>
</dbReference>
<evidence type="ECO:0000256" key="3">
    <source>
        <dbReference type="ARBA" id="ARBA00009548"/>
    </source>
</evidence>
<dbReference type="GO" id="GO:0003729">
    <property type="term" value="F:mRNA binding"/>
    <property type="evidence" value="ECO:0007669"/>
    <property type="project" value="InterPro"/>
</dbReference>
<evidence type="ECO:0000256" key="7">
    <source>
        <dbReference type="ARBA" id="ARBA00022816"/>
    </source>
</evidence>
<dbReference type="AlphaFoldDB" id="A0A9J5WAQ6"/>
<feature type="region of interest" description="Disordered" evidence="13">
    <location>
        <begin position="570"/>
        <end position="605"/>
    </location>
</feature>
<evidence type="ECO:0000256" key="13">
    <source>
        <dbReference type="SAM" id="MobiDB-lite"/>
    </source>
</evidence>
<keyword evidence="16" id="KW-1185">Reference proteome</keyword>
<evidence type="ECO:0000256" key="9">
    <source>
        <dbReference type="ARBA" id="ARBA00022884"/>
    </source>
</evidence>
<name>A0A9J5WAQ6_SOLCO</name>
<feature type="compositionally biased region" description="Polar residues" evidence="13">
    <location>
        <begin position="312"/>
        <end position="335"/>
    </location>
</feature>
<feature type="region of interest" description="Disordered" evidence="13">
    <location>
        <begin position="362"/>
        <end position="403"/>
    </location>
</feature>
<feature type="compositionally biased region" description="Polar residues" evidence="13">
    <location>
        <begin position="223"/>
        <end position="239"/>
    </location>
</feature>
<keyword evidence="7" id="KW-0509">mRNA transport</keyword>
<feature type="compositionally biased region" description="Low complexity" evidence="13">
    <location>
        <begin position="363"/>
        <end position="376"/>
    </location>
</feature>
<evidence type="ECO:0000256" key="5">
    <source>
        <dbReference type="ARBA" id="ARBA00022490"/>
    </source>
</evidence>
<dbReference type="PANTHER" id="PTHR46837:SF8">
    <property type="entry name" value="BTZ DOMAIN-CONTAINING PROTEIN"/>
    <property type="match status" value="1"/>
</dbReference>
<evidence type="ECO:0000256" key="1">
    <source>
        <dbReference type="ARBA" id="ARBA00004123"/>
    </source>
</evidence>
<dbReference type="GO" id="GO:0000184">
    <property type="term" value="P:nuclear-transcribed mRNA catabolic process, nonsense-mediated decay"/>
    <property type="evidence" value="ECO:0007669"/>
    <property type="project" value="UniProtKB-KW"/>
</dbReference>
<dbReference type="InterPro" id="IPR044796">
    <property type="entry name" value="MLN51_plant"/>
</dbReference>
<dbReference type="GO" id="GO:0006397">
    <property type="term" value="P:mRNA processing"/>
    <property type="evidence" value="ECO:0007669"/>
    <property type="project" value="UniProtKB-KW"/>
</dbReference>
<dbReference type="SMART" id="SM01044">
    <property type="entry name" value="Btz"/>
    <property type="match status" value="1"/>
</dbReference>
<keyword evidence="6" id="KW-0507">mRNA processing</keyword>
<proteinExistence type="inferred from homology"/>
<keyword evidence="10" id="KW-0866">Nonsense-mediated mRNA decay</keyword>
<organism evidence="15 16">
    <name type="scientific">Solanum commersonii</name>
    <name type="common">Commerson's wild potato</name>
    <name type="synonym">Commerson's nightshade</name>
    <dbReference type="NCBI Taxonomy" id="4109"/>
    <lineage>
        <taxon>Eukaryota</taxon>
        <taxon>Viridiplantae</taxon>
        <taxon>Streptophyta</taxon>
        <taxon>Embryophyta</taxon>
        <taxon>Tracheophyta</taxon>
        <taxon>Spermatophyta</taxon>
        <taxon>Magnoliopsida</taxon>
        <taxon>eudicotyledons</taxon>
        <taxon>Gunneridae</taxon>
        <taxon>Pentapetalae</taxon>
        <taxon>asterids</taxon>
        <taxon>lamiids</taxon>
        <taxon>Solanales</taxon>
        <taxon>Solanaceae</taxon>
        <taxon>Solanoideae</taxon>
        <taxon>Solaneae</taxon>
        <taxon>Solanum</taxon>
    </lineage>
</organism>
<evidence type="ECO:0000256" key="8">
    <source>
        <dbReference type="ARBA" id="ARBA00022845"/>
    </source>
</evidence>
<feature type="compositionally biased region" description="Basic residues" evidence="13">
    <location>
        <begin position="242"/>
        <end position="252"/>
    </location>
</feature>
<dbReference type="Pfam" id="PF09405">
    <property type="entry name" value="Btz"/>
    <property type="match status" value="1"/>
</dbReference>
<feature type="compositionally biased region" description="Basic and acidic residues" evidence="13">
    <location>
        <begin position="162"/>
        <end position="179"/>
    </location>
</feature>
<comment type="subcellular location">
    <subcellularLocation>
        <location evidence="2">Cytoplasm</location>
    </subcellularLocation>
    <subcellularLocation>
        <location evidence="1">Nucleus</location>
    </subcellularLocation>
</comment>
<evidence type="ECO:0000313" key="15">
    <source>
        <dbReference type="EMBL" id="KAG5572618.1"/>
    </source>
</evidence>
<evidence type="ECO:0000256" key="2">
    <source>
        <dbReference type="ARBA" id="ARBA00004496"/>
    </source>
</evidence>
<evidence type="ECO:0000313" key="16">
    <source>
        <dbReference type="Proteomes" id="UP000824120"/>
    </source>
</evidence>
<reference evidence="15 16" key="1">
    <citation type="submission" date="2020-09" db="EMBL/GenBank/DDBJ databases">
        <title>De no assembly of potato wild relative species, Solanum commersonii.</title>
        <authorList>
            <person name="Cho K."/>
        </authorList>
    </citation>
    <scope>NUCLEOTIDE SEQUENCE [LARGE SCALE GENOMIC DNA]</scope>
    <source>
        <strain evidence="15">LZ3.2</strain>
        <tissue evidence="15">Leaf</tissue>
    </source>
</reference>
<evidence type="ECO:0000256" key="6">
    <source>
        <dbReference type="ARBA" id="ARBA00022664"/>
    </source>
</evidence>
<protein>
    <recommendedName>
        <fullName evidence="14">Btz domain-containing protein</fullName>
    </recommendedName>
</protein>
<comment type="similarity">
    <text evidence="3">Belongs to the CASC3 family.</text>
</comment>